<feature type="domain" description="CAP-Gly" evidence="2">
    <location>
        <begin position="379"/>
        <end position="421"/>
    </location>
</feature>
<dbReference type="Gene3D" id="2.30.30.190">
    <property type="entry name" value="CAP Gly-rich-like domain"/>
    <property type="match status" value="2"/>
</dbReference>
<dbReference type="PROSITE" id="PS50245">
    <property type="entry name" value="CAP_GLY_2"/>
    <property type="match status" value="2"/>
</dbReference>
<name>A0A7R9K5T1_TIMGE</name>
<dbReference type="PANTHER" id="PTHR18916">
    <property type="entry name" value="DYNACTIN 1-RELATED MICROTUBULE-BINDING"/>
    <property type="match status" value="1"/>
</dbReference>
<feature type="region of interest" description="Disordered" evidence="1">
    <location>
        <begin position="424"/>
        <end position="469"/>
    </location>
</feature>
<feature type="region of interest" description="Disordered" evidence="1">
    <location>
        <begin position="1"/>
        <end position="61"/>
    </location>
</feature>
<feature type="compositionally biased region" description="Polar residues" evidence="1">
    <location>
        <begin position="304"/>
        <end position="318"/>
    </location>
</feature>
<dbReference type="SMART" id="SM01052">
    <property type="entry name" value="CAP_GLY"/>
    <property type="match status" value="2"/>
</dbReference>
<reference evidence="3" key="1">
    <citation type="submission" date="2020-11" db="EMBL/GenBank/DDBJ databases">
        <authorList>
            <person name="Tran Van P."/>
        </authorList>
    </citation>
    <scope>NUCLEOTIDE SEQUENCE</scope>
</reference>
<gene>
    <name evidence="3" type="ORF">TGEB3V08_LOCUS8415</name>
</gene>
<feature type="compositionally biased region" description="Low complexity" evidence="1">
    <location>
        <begin position="453"/>
        <end position="465"/>
    </location>
</feature>
<feature type="domain" description="CAP-Gly" evidence="2">
    <location>
        <begin position="241"/>
        <end position="283"/>
    </location>
</feature>
<dbReference type="Pfam" id="PF01302">
    <property type="entry name" value="CAP_GLY"/>
    <property type="match status" value="2"/>
</dbReference>
<dbReference type="AlphaFoldDB" id="A0A7R9K5T1"/>
<evidence type="ECO:0000259" key="2">
    <source>
        <dbReference type="PROSITE" id="PS50245"/>
    </source>
</evidence>
<protein>
    <recommendedName>
        <fullName evidence="2">CAP-Gly domain-containing protein</fullName>
    </recommendedName>
</protein>
<dbReference type="SUPFAM" id="SSF74924">
    <property type="entry name" value="Cap-Gly domain"/>
    <property type="match status" value="2"/>
</dbReference>
<sequence>MSEQWTSPPAPTLDGTVGPATLKKTIPGVPKKKSLEDIEEGLQDGPEPGSKQRTISEDRQSSSKYPLHFLILKVGVQGIRVKDVAERSKLSRSQQTGLSMTGRLVFESLIGCTEGGFHPNGFPLSLRANEGALPLNLTFLVPNTSRFKDELTRQHSTLGGSLFAGLGNSRRGSEDVTSGRKHSSDITSIDALWEHVRRLSEAGVRRMSDASVILTEDTDSFIIGERVWVGGTKPGQIAYIGETQFAPGDWAGIVLDEPVGKNDGSVAGVRYFQCEMRRGVFSRLTRLTRSHLGGEEGDSVSALPRSNGSASGLTTPTRRLTPGMSPPGSVKDLQLRKGSVTLLGTPAGLTPLAVDLKLGDRVIIMSGQGSKAGTLKYRGTTEFAPGDWCGVELDDPVGKNDGSVEGVRYFKCEPKFGLFAPAHKLSKSPSSRRPSTCQVHQRPGSALKKVGSRESLTSVTSTTSSMRGPRVRLGVTSLAQVGGGLGASRQFGGGGD</sequence>
<accession>A0A7R9K5T1</accession>
<dbReference type="PROSITE" id="PS00845">
    <property type="entry name" value="CAP_GLY_1"/>
    <property type="match status" value="2"/>
</dbReference>
<evidence type="ECO:0000256" key="1">
    <source>
        <dbReference type="SAM" id="MobiDB-lite"/>
    </source>
</evidence>
<organism evidence="3">
    <name type="scientific">Timema genevievae</name>
    <name type="common">Walking stick</name>
    <dbReference type="NCBI Taxonomy" id="629358"/>
    <lineage>
        <taxon>Eukaryota</taxon>
        <taxon>Metazoa</taxon>
        <taxon>Ecdysozoa</taxon>
        <taxon>Arthropoda</taxon>
        <taxon>Hexapoda</taxon>
        <taxon>Insecta</taxon>
        <taxon>Pterygota</taxon>
        <taxon>Neoptera</taxon>
        <taxon>Polyneoptera</taxon>
        <taxon>Phasmatodea</taxon>
        <taxon>Timematodea</taxon>
        <taxon>Timematoidea</taxon>
        <taxon>Timematidae</taxon>
        <taxon>Timema</taxon>
    </lineage>
</organism>
<dbReference type="InterPro" id="IPR036859">
    <property type="entry name" value="CAP-Gly_dom_sf"/>
</dbReference>
<proteinExistence type="predicted"/>
<feature type="region of interest" description="Disordered" evidence="1">
    <location>
        <begin position="292"/>
        <end position="332"/>
    </location>
</feature>
<dbReference type="EMBL" id="OE843246">
    <property type="protein sequence ID" value="CAD7602621.1"/>
    <property type="molecule type" value="Genomic_DNA"/>
</dbReference>
<dbReference type="InterPro" id="IPR000938">
    <property type="entry name" value="CAP-Gly_domain"/>
</dbReference>
<evidence type="ECO:0000313" key="3">
    <source>
        <dbReference type="EMBL" id="CAD7602621.1"/>
    </source>
</evidence>